<dbReference type="PANTHER" id="PTHR12110">
    <property type="entry name" value="HYDROXYPYRUVATE ISOMERASE"/>
    <property type="match status" value="1"/>
</dbReference>
<keyword evidence="3" id="KW-1185">Reference proteome</keyword>
<keyword evidence="2" id="KW-0413">Isomerase</keyword>
<comment type="caution">
    <text evidence="2">The sequence shown here is derived from an EMBL/GenBank/DDBJ whole genome shotgun (WGS) entry which is preliminary data.</text>
</comment>
<evidence type="ECO:0000313" key="2">
    <source>
        <dbReference type="EMBL" id="REC58190.1"/>
    </source>
</evidence>
<reference evidence="2 3" key="1">
    <citation type="journal article" date="2017" name="Int. J. Syst. Evol. Microbiol.">
        <title>Rhodosalinus sediminis gen. nov., sp. nov., isolated from marine saltern.</title>
        <authorList>
            <person name="Guo L.Y."/>
            <person name="Ling S.K."/>
            <person name="Li C.M."/>
            <person name="Chen G.J."/>
            <person name="Du Z.J."/>
        </authorList>
    </citation>
    <scope>NUCLEOTIDE SEQUENCE [LARGE SCALE GENOMIC DNA]</scope>
    <source>
        <strain evidence="2 3">WDN1C137</strain>
    </source>
</reference>
<dbReference type="PANTHER" id="PTHR12110:SF53">
    <property type="entry name" value="BLR5974 PROTEIN"/>
    <property type="match status" value="1"/>
</dbReference>
<protein>
    <submittedName>
        <fullName evidence="2">Sugar phosphate isomerase/epimerase</fullName>
    </submittedName>
</protein>
<dbReference type="InterPro" id="IPR013022">
    <property type="entry name" value="Xyl_isomerase-like_TIM-brl"/>
</dbReference>
<proteinExistence type="predicted"/>
<dbReference type="Proteomes" id="UP000257131">
    <property type="component" value="Unassembled WGS sequence"/>
</dbReference>
<feature type="domain" description="Xylose isomerase-like TIM barrel" evidence="1">
    <location>
        <begin position="43"/>
        <end position="268"/>
    </location>
</feature>
<gene>
    <name evidence="2" type="ORF">DRV84_03930</name>
</gene>
<dbReference type="OrthoDB" id="7245925at2"/>
<dbReference type="InterPro" id="IPR036237">
    <property type="entry name" value="Xyl_isomerase-like_sf"/>
</dbReference>
<evidence type="ECO:0000313" key="3">
    <source>
        <dbReference type="Proteomes" id="UP000257131"/>
    </source>
</evidence>
<dbReference type="EMBL" id="QOHR01000003">
    <property type="protein sequence ID" value="REC58190.1"/>
    <property type="molecule type" value="Genomic_DNA"/>
</dbReference>
<dbReference type="InterPro" id="IPR050312">
    <property type="entry name" value="IolE/XylAMocC-like"/>
</dbReference>
<dbReference type="Pfam" id="PF01261">
    <property type="entry name" value="AP_endonuc_2"/>
    <property type="match status" value="1"/>
</dbReference>
<sequence length="273" mass="30189">MPSEPPVIGACLPVHRLADFRDWLFEADRDVELQSFETAEVLDGDWQALADEARRLLDGHEGRRGIHGPFRGFAIDAPDPEIRRLVERRLMQGLDVCAAVGADHMVIHSPYTAWDHANFGDQPGARARIVEDVHATLAAVVRRAEAQGVTLVVENVADVDPGERRRLVESFGSERVKLSLDTGHAQYAHASCGAPPVDYFVEDAGAALAHVHLQDADGHADRHWPIGEGTIRWEPVFRALARRAERPRLLLELRDPDGIPAAMETLRSRGLGR</sequence>
<name>A0A3D9BXB6_9RHOB</name>
<dbReference type="SUPFAM" id="SSF51658">
    <property type="entry name" value="Xylose isomerase-like"/>
    <property type="match status" value="1"/>
</dbReference>
<dbReference type="Gene3D" id="3.20.20.150">
    <property type="entry name" value="Divalent-metal-dependent TIM barrel enzymes"/>
    <property type="match status" value="1"/>
</dbReference>
<dbReference type="AlphaFoldDB" id="A0A3D9BXB6"/>
<accession>A0A3D9BXB6</accession>
<evidence type="ECO:0000259" key="1">
    <source>
        <dbReference type="Pfam" id="PF01261"/>
    </source>
</evidence>
<dbReference type="GO" id="GO:0016853">
    <property type="term" value="F:isomerase activity"/>
    <property type="evidence" value="ECO:0007669"/>
    <property type="project" value="UniProtKB-KW"/>
</dbReference>
<dbReference type="RefSeq" id="WP_115978573.1">
    <property type="nucleotide sequence ID" value="NZ_QOHR01000003.1"/>
</dbReference>
<organism evidence="2 3">
    <name type="scientific">Rhodosalinus sediminis</name>
    <dbReference type="NCBI Taxonomy" id="1940533"/>
    <lineage>
        <taxon>Bacteria</taxon>
        <taxon>Pseudomonadati</taxon>
        <taxon>Pseudomonadota</taxon>
        <taxon>Alphaproteobacteria</taxon>
        <taxon>Rhodobacterales</taxon>
        <taxon>Paracoccaceae</taxon>
        <taxon>Rhodosalinus</taxon>
    </lineage>
</organism>